<evidence type="ECO:0000313" key="2">
    <source>
        <dbReference type="EMBL" id="CUQ88690.1"/>
    </source>
</evidence>
<organism evidence="2 3">
    <name type="scientific">[Eubacterium] siraeum</name>
    <dbReference type="NCBI Taxonomy" id="39492"/>
    <lineage>
        <taxon>Bacteria</taxon>
        <taxon>Bacillati</taxon>
        <taxon>Bacillota</taxon>
        <taxon>Clostridia</taxon>
        <taxon>Eubacteriales</taxon>
        <taxon>Oscillospiraceae</taxon>
        <taxon>Oscillospiraceae incertae sedis</taxon>
    </lineage>
</organism>
<feature type="compositionally biased region" description="Polar residues" evidence="1">
    <location>
        <begin position="39"/>
        <end position="53"/>
    </location>
</feature>
<proteinExistence type="predicted"/>
<dbReference type="InterPro" id="IPR048102">
    <property type="entry name" value="MobP3"/>
</dbReference>
<dbReference type="OrthoDB" id="1775746at2"/>
<gene>
    <name evidence="2" type="ORF">ERS852540_01774</name>
</gene>
<sequence length="502" mass="56928">MPKIIVTSRYIAPSVPKSHLEYYTKYIATRPGVVINNTNSVGIEPQKPSNPNDPVSEKQKQMIDQLLQDFKDAKKLFEYEDYINNPTQGTASDLISAVIDRNADIVIGKSAYTHYLGERPGVVKDGEHGLFSQDGQSVDLNKVAQEVAAHRGNVWTHVVSLRRSDAELSGYAYNDEQITADAWRSLVRRHILTMAEQTKIKPENLQWYAAFHNKETNPHVHIMIYSKDPKEGYLTNNGIEKIRSAFANDIYSEELSMLNEHQTELRNQLRSSAAMAFDKIAAQLRAGTLPGQQNLYENITKLKNILDSTKGKKVYKFLKPEAKAVVDSITQQICRNKDIQSLYEQWCNCQKDRIGIYTSKIPDFPSLEENPEFKTIKNHIIRAVAEMSDIIEIQSDKIHTENPVFENIPLPDNPPIVHENDENIKEVINKQTADTEENLKEETAPTIDPAVGGIAISLFGQLTRMMTQDSNIDQSQFVNHSVETEILRKVLERKLAQGQKIE</sequence>
<dbReference type="NCBIfam" id="NF041499">
    <property type="entry name" value="MobP3"/>
    <property type="match status" value="1"/>
</dbReference>
<dbReference type="STRING" id="39492.ERS852540_01774"/>
<dbReference type="AlphaFoldDB" id="A0A174ZZU3"/>
<feature type="region of interest" description="Disordered" evidence="1">
    <location>
        <begin position="39"/>
        <end position="58"/>
    </location>
</feature>
<protein>
    <submittedName>
        <fullName evidence="2">Uncharacterized protein</fullName>
    </submittedName>
</protein>
<accession>A0A174ZZU3</accession>
<dbReference type="Proteomes" id="UP000095662">
    <property type="component" value="Unassembled WGS sequence"/>
</dbReference>
<evidence type="ECO:0000256" key="1">
    <source>
        <dbReference type="SAM" id="MobiDB-lite"/>
    </source>
</evidence>
<dbReference type="EMBL" id="CZBY01000014">
    <property type="protein sequence ID" value="CUQ88690.1"/>
    <property type="molecule type" value="Genomic_DNA"/>
</dbReference>
<dbReference type="InterPro" id="IPR041073">
    <property type="entry name" value="MobL"/>
</dbReference>
<evidence type="ECO:0000313" key="3">
    <source>
        <dbReference type="Proteomes" id="UP000095662"/>
    </source>
</evidence>
<reference evidence="2 3" key="1">
    <citation type="submission" date="2015-09" db="EMBL/GenBank/DDBJ databases">
        <authorList>
            <consortium name="Pathogen Informatics"/>
        </authorList>
    </citation>
    <scope>NUCLEOTIDE SEQUENCE [LARGE SCALE GENOMIC DNA]</scope>
    <source>
        <strain evidence="2 3">2789STDY5834928</strain>
    </source>
</reference>
<dbReference type="Pfam" id="PF18555">
    <property type="entry name" value="MobL"/>
    <property type="match status" value="1"/>
</dbReference>
<name>A0A174ZZU3_9FIRM</name>